<accession>A0AAE1CNA4</accession>
<name>A0AAE1CNA4_9GAST</name>
<gene>
    <name evidence="1" type="ORF">RRG08_057133</name>
</gene>
<sequence length="214" mass="23920">MALQQDGILPSGVDPSYLHANSTAHIWIFGAFAELIDNAYDPDVNASKLWIDKLDYGKTPCLRFLDNGAGMDKNKLHKMLSFGYCDKRTVKPTESHKPIGHYGNGFKSGSMRIGKDALVFTRTKDSASIGFLSQTYLKAIKAKSQTLTKIYKSLLLCDLDWSSLERGQSQEIENNLRAILRHSVFSSEEQLKDELRALGEFETGTKILISNLVK</sequence>
<proteinExistence type="predicted"/>
<dbReference type="Pfam" id="PF13589">
    <property type="entry name" value="HATPase_c_3"/>
    <property type="match status" value="1"/>
</dbReference>
<evidence type="ECO:0000313" key="1">
    <source>
        <dbReference type="EMBL" id="KAK3718973.1"/>
    </source>
</evidence>
<dbReference type="AlphaFoldDB" id="A0AAE1CNA4"/>
<dbReference type="Gene3D" id="3.30.565.10">
    <property type="entry name" value="Histidine kinase-like ATPase, C-terminal domain"/>
    <property type="match status" value="1"/>
</dbReference>
<protein>
    <submittedName>
        <fullName evidence="1">Uncharacterized protein</fullName>
    </submittedName>
</protein>
<dbReference type="GO" id="GO:0016887">
    <property type="term" value="F:ATP hydrolysis activity"/>
    <property type="evidence" value="ECO:0007669"/>
    <property type="project" value="InterPro"/>
</dbReference>
<comment type="caution">
    <text evidence="1">The sequence shown here is derived from an EMBL/GenBank/DDBJ whole genome shotgun (WGS) entry which is preliminary data.</text>
</comment>
<dbReference type="InterPro" id="IPR045261">
    <property type="entry name" value="MORC_ATPase"/>
</dbReference>
<dbReference type="Proteomes" id="UP001283361">
    <property type="component" value="Unassembled WGS sequence"/>
</dbReference>
<dbReference type="PANTHER" id="PTHR23336:SF76">
    <property type="entry name" value="MORC S5 DOMAIN-CONTAINING PROTEIN"/>
    <property type="match status" value="1"/>
</dbReference>
<dbReference type="GO" id="GO:0005634">
    <property type="term" value="C:nucleus"/>
    <property type="evidence" value="ECO:0007669"/>
    <property type="project" value="TreeGrafter"/>
</dbReference>
<keyword evidence="2" id="KW-1185">Reference proteome</keyword>
<dbReference type="InterPro" id="IPR036890">
    <property type="entry name" value="HATPase_C_sf"/>
</dbReference>
<reference evidence="1" key="1">
    <citation type="journal article" date="2023" name="G3 (Bethesda)">
        <title>A reference genome for the long-term kleptoplast-retaining sea slug Elysia crispata morphotype clarki.</title>
        <authorList>
            <person name="Eastman K.E."/>
            <person name="Pendleton A.L."/>
            <person name="Shaikh M.A."/>
            <person name="Suttiyut T."/>
            <person name="Ogas R."/>
            <person name="Tomko P."/>
            <person name="Gavelis G."/>
            <person name="Widhalm J.R."/>
            <person name="Wisecaver J.H."/>
        </authorList>
    </citation>
    <scope>NUCLEOTIDE SEQUENCE</scope>
    <source>
        <strain evidence="1">ECLA1</strain>
    </source>
</reference>
<organism evidence="1 2">
    <name type="scientific">Elysia crispata</name>
    <name type="common">lettuce slug</name>
    <dbReference type="NCBI Taxonomy" id="231223"/>
    <lineage>
        <taxon>Eukaryota</taxon>
        <taxon>Metazoa</taxon>
        <taxon>Spiralia</taxon>
        <taxon>Lophotrochozoa</taxon>
        <taxon>Mollusca</taxon>
        <taxon>Gastropoda</taxon>
        <taxon>Heterobranchia</taxon>
        <taxon>Euthyneura</taxon>
        <taxon>Panpulmonata</taxon>
        <taxon>Sacoglossa</taxon>
        <taxon>Placobranchoidea</taxon>
        <taxon>Plakobranchidae</taxon>
        <taxon>Elysia</taxon>
    </lineage>
</organism>
<dbReference type="PANTHER" id="PTHR23336">
    <property type="entry name" value="ZINC FINGER CW-TYPE COILED-COIL DOMAIN PROTEIN 3"/>
    <property type="match status" value="1"/>
</dbReference>
<dbReference type="EMBL" id="JAWDGP010007425">
    <property type="protein sequence ID" value="KAK3718973.1"/>
    <property type="molecule type" value="Genomic_DNA"/>
</dbReference>
<dbReference type="SUPFAM" id="SSF55874">
    <property type="entry name" value="ATPase domain of HSP90 chaperone/DNA topoisomerase II/histidine kinase"/>
    <property type="match status" value="1"/>
</dbReference>
<evidence type="ECO:0000313" key="2">
    <source>
        <dbReference type="Proteomes" id="UP001283361"/>
    </source>
</evidence>